<evidence type="ECO:0000256" key="1">
    <source>
        <dbReference type="ARBA" id="ARBA00022801"/>
    </source>
</evidence>
<dbReference type="Gene3D" id="3.40.50.1820">
    <property type="entry name" value="alpha/beta hydrolase"/>
    <property type="match status" value="1"/>
</dbReference>
<name>A0ABP7AX61_9MICO</name>
<keyword evidence="4" id="KW-1185">Reference proteome</keyword>
<reference evidence="4" key="1">
    <citation type="journal article" date="2019" name="Int. J. Syst. Evol. Microbiol.">
        <title>The Global Catalogue of Microorganisms (GCM) 10K type strain sequencing project: providing services to taxonomists for standard genome sequencing and annotation.</title>
        <authorList>
            <consortium name="The Broad Institute Genomics Platform"/>
            <consortium name="The Broad Institute Genome Sequencing Center for Infectious Disease"/>
            <person name="Wu L."/>
            <person name="Ma J."/>
        </authorList>
    </citation>
    <scope>NUCLEOTIDE SEQUENCE [LARGE SCALE GENOMIC DNA]</scope>
    <source>
        <strain evidence="4">JCM 16544</strain>
    </source>
</reference>
<dbReference type="GO" id="GO:0016787">
    <property type="term" value="F:hydrolase activity"/>
    <property type="evidence" value="ECO:0007669"/>
    <property type="project" value="UniProtKB-KW"/>
</dbReference>
<dbReference type="PANTHER" id="PTHR48081:SF8">
    <property type="entry name" value="ALPHA_BETA HYDROLASE FOLD-3 DOMAIN-CONTAINING PROTEIN-RELATED"/>
    <property type="match status" value="1"/>
</dbReference>
<sequence>MDLSDIDPALRDAARRVPKLPILTGFGRAVTAAALRLAPGARVDGVERRIVREGAVNVRVYTPADASGAALLWMHGGGLVIGAAAMDDRFCGVTARETGVTIVSVDYRLPPRHPFPEPLDDCAAAFQWMRAHATELGVDPLRVAVGGQSAGGGLAAALVQRLHDQGVELAAQWLFCPMLDDRTAVDRRLDAAEHYVWDNRRNLVGWRAYLGDEVGAAVLPPYASAARRDDLRGLPPTWSYASDVELFYAEARAYADRLRAAGVQVHFETVPGAPHGFEAFATDSAPAQALLAGARGWLRARLEVASAS</sequence>
<accession>A0ABP7AX61</accession>
<comment type="caution">
    <text evidence="3">The sequence shown here is derived from an EMBL/GenBank/DDBJ whole genome shotgun (WGS) entry which is preliminary data.</text>
</comment>
<evidence type="ECO:0000313" key="3">
    <source>
        <dbReference type="EMBL" id="GAA3641982.1"/>
    </source>
</evidence>
<dbReference type="EMBL" id="BAAAYU010000005">
    <property type="protein sequence ID" value="GAA3641982.1"/>
    <property type="molecule type" value="Genomic_DNA"/>
</dbReference>
<dbReference type="Proteomes" id="UP001501697">
    <property type="component" value="Unassembled WGS sequence"/>
</dbReference>
<dbReference type="Pfam" id="PF07859">
    <property type="entry name" value="Abhydrolase_3"/>
    <property type="match status" value="1"/>
</dbReference>
<evidence type="ECO:0000259" key="2">
    <source>
        <dbReference type="Pfam" id="PF07859"/>
    </source>
</evidence>
<protein>
    <submittedName>
        <fullName evidence="3">Alpha/beta hydrolase</fullName>
    </submittedName>
</protein>
<proteinExistence type="predicted"/>
<gene>
    <name evidence="3" type="ORF">GCM10022200_27170</name>
</gene>
<evidence type="ECO:0000313" key="4">
    <source>
        <dbReference type="Proteomes" id="UP001501697"/>
    </source>
</evidence>
<dbReference type="PANTHER" id="PTHR48081">
    <property type="entry name" value="AB HYDROLASE SUPERFAMILY PROTEIN C4A8.06C"/>
    <property type="match status" value="1"/>
</dbReference>
<dbReference type="InterPro" id="IPR050300">
    <property type="entry name" value="GDXG_lipolytic_enzyme"/>
</dbReference>
<organism evidence="3 4">
    <name type="scientific">Microbacterium awajiense</name>
    <dbReference type="NCBI Taxonomy" id="415214"/>
    <lineage>
        <taxon>Bacteria</taxon>
        <taxon>Bacillati</taxon>
        <taxon>Actinomycetota</taxon>
        <taxon>Actinomycetes</taxon>
        <taxon>Micrococcales</taxon>
        <taxon>Microbacteriaceae</taxon>
        <taxon>Microbacterium</taxon>
    </lineage>
</organism>
<feature type="domain" description="Alpha/beta hydrolase fold-3" evidence="2">
    <location>
        <begin position="71"/>
        <end position="278"/>
    </location>
</feature>
<keyword evidence="1 3" id="KW-0378">Hydrolase</keyword>
<dbReference type="RefSeq" id="WP_344739448.1">
    <property type="nucleotide sequence ID" value="NZ_BAAAYU010000005.1"/>
</dbReference>
<dbReference type="SUPFAM" id="SSF53474">
    <property type="entry name" value="alpha/beta-Hydrolases"/>
    <property type="match status" value="1"/>
</dbReference>
<dbReference type="InterPro" id="IPR013094">
    <property type="entry name" value="AB_hydrolase_3"/>
</dbReference>
<dbReference type="InterPro" id="IPR029058">
    <property type="entry name" value="AB_hydrolase_fold"/>
</dbReference>